<feature type="domain" description="Membrane insertase YidC/Oxa/ALB C-terminal" evidence="15">
    <location>
        <begin position="371"/>
        <end position="564"/>
    </location>
</feature>
<dbReference type="GO" id="GO:0032977">
    <property type="term" value="F:membrane insertase activity"/>
    <property type="evidence" value="ECO:0007669"/>
    <property type="project" value="InterPro"/>
</dbReference>
<evidence type="ECO:0000256" key="9">
    <source>
        <dbReference type="ARBA" id="ARBA00023136"/>
    </source>
</evidence>
<keyword evidence="10 13" id="KW-0143">Chaperone</keyword>
<dbReference type="InterPro" id="IPR028055">
    <property type="entry name" value="YidC/Oxa/ALB_C"/>
</dbReference>
<dbReference type="NCBIfam" id="TIGR03593">
    <property type="entry name" value="yidC_nterm"/>
    <property type="match status" value="1"/>
</dbReference>
<protein>
    <recommendedName>
        <fullName evidence="3 13">Membrane protein insertase YidC</fullName>
    </recommendedName>
    <alternativeName>
        <fullName evidence="12 13">Foldase YidC</fullName>
    </alternativeName>
    <alternativeName>
        <fullName evidence="11 13">Membrane integrase YidC</fullName>
    </alternativeName>
    <alternativeName>
        <fullName evidence="13">Membrane protein YidC</fullName>
    </alternativeName>
</protein>
<dbReference type="InterPro" id="IPR047196">
    <property type="entry name" value="YidC_ALB_C"/>
</dbReference>
<dbReference type="GO" id="GO:0051205">
    <property type="term" value="P:protein insertion into membrane"/>
    <property type="evidence" value="ECO:0007669"/>
    <property type="project" value="TreeGrafter"/>
</dbReference>
<comment type="subunit">
    <text evidence="13">Interacts with the Sec translocase complex via SecD. Specifically interacts with transmembrane segments of nascent integral membrane proteins during membrane integration.</text>
</comment>
<evidence type="ECO:0000256" key="10">
    <source>
        <dbReference type="ARBA" id="ARBA00023186"/>
    </source>
</evidence>
<dbReference type="GO" id="GO:0005886">
    <property type="term" value="C:plasma membrane"/>
    <property type="evidence" value="ECO:0007669"/>
    <property type="project" value="UniProtKB-SubCell"/>
</dbReference>
<proteinExistence type="inferred from homology"/>
<evidence type="ECO:0000313" key="17">
    <source>
        <dbReference type="EMBL" id="PUZ29512.1"/>
    </source>
</evidence>
<accession>A0A2T7BPC1</accession>
<keyword evidence="5 13" id="KW-1003">Cell membrane</keyword>
<evidence type="ECO:0000256" key="13">
    <source>
        <dbReference type="HAMAP-Rule" id="MF_01810"/>
    </source>
</evidence>
<dbReference type="InterPro" id="IPR038221">
    <property type="entry name" value="YidC_periplasmic_sf"/>
</dbReference>
<comment type="function">
    <text evidence="13">Required for the insertion and/or proper folding and/or complex formation of integral membrane proteins into the membrane. Involved in integration of membrane proteins that insert both dependently and independently of the Sec translocase complex, as well as at least some lipoproteins. Aids folding of multispanning membrane proteins.</text>
</comment>
<evidence type="ECO:0000256" key="12">
    <source>
        <dbReference type="ARBA" id="ARBA00033342"/>
    </source>
</evidence>
<dbReference type="NCBIfam" id="TIGR03592">
    <property type="entry name" value="yidC_oxa1_cterm"/>
    <property type="match status" value="1"/>
</dbReference>
<feature type="transmembrane region" description="Helical" evidence="13">
    <location>
        <begin position="371"/>
        <end position="391"/>
    </location>
</feature>
<dbReference type="InterPro" id="IPR001708">
    <property type="entry name" value="YidC/ALB3/OXA1/COX18"/>
</dbReference>
<dbReference type="GO" id="GO:0015031">
    <property type="term" value="P:protein transport"/>
    <property type="evidence" value="ECO:0007669"/>
    <property type="project" value="UniProtKB-KW"/>
</dbReference>
<evidence type="ECO:0000256" key="3">
    <source>
        <dbReference type="ARBA" id="ARBA00015325"/>
    </source>
</evidence>
<dbReference type="CDD" id="cd19961">
    <property type="entry name" value="EcYidC-like_peri"/>
    <property type="match status" value="1"/>
</dbReference>
<dbReference type="Proteomes" id="UP000244450">
    <property type="component" value="Unassembled WGS sequence"/>
</dbReference>
<comment type="similarity">
    <text evidence="2 13">Belongs to the OXA1/ALB3/YidC family. Type 1 subfamily.</text>
</comment>
<evidence type="ECO:0000256" key="4">
    <source>
        <dbReference type="ARBA" id="ARBA00022448"/>
    </source>
</evidence>
<dbReference type="PANTHER" id="PTHR12428">
    <property type="entry name" value="OXA1"/>
    <property type="match status" value="1"/>
</dbReference>
<keyword evidence="18" id="KW-1185">Reference proteome</keyword>
<keyword evidence="6 13" id="KW-0812">Transmembrane</keyword>
<dbReference type="RefSeq" id="WP_108686149.1">
    <property type="nucleotide sequence ID" value="NZ_QCYK01000001.1"/>
</dbReference>
<dbReference type="InterPro" id="IPR028053">
    <property type="entry name" value="Membr_insert_YidC_N"/>
</dbReference>
<evidence type="ECO:0000256" key="6">
    <source>
        <dbReference type="ARBA" id="ARBA00022692"/>
    </source>
</evidence>
<dbReference type="EMBL" id="QCYK01000001">
    <property type="protein sequence ID" value="PUZ29512.1"/>
    <property type="molecule type" value="Genomic_DNA"/>
</dbReference>
<feature type="transmembrane region" description="Helical" evidence="13">
    <location>
        <begin position="6"/>
        <end position="22"/>
    </location>
</feature>
<feature type="compositionally biased region" description="Basic and acidic residues" evidence="14">
    <location>
        <begin position="589"/>
        <end position="609"/>
    </location>
</feature>
<evidence type="ECO:0000256" key="2">
    <source>
        <dbReference type="ARBA" id="ARBA00010527"/>
    </source>
</evidence>
<feature type="transmembrane region" description="Helical" evidence="13">
    <location>
        <begin position="434"/>
        <end position="457"/>
    </location>
</feature>
<evidence type="ECO:0000256" key="5">
    <source>
        <dbReference type="ARBA" id="ARBA00022475"/>
    </source>
</evidence>
<dbReference type="AlphaFoldDB" id="A0A2T7BPC1"/>
<dbReference type="PRINTS" id="PR00701">
    <property type="entry name" value="60KDINNERMP"/>
</dbReference>
<dbReference type="OrthoDB" id="9780552at2"/>
<evidence type="ECO:0000256" key="14">
    <source>
        <dbReference type="SAM" id="MobiDB-lite"/>
    </source>
</evidence>
<reference evidence="17 18" key="1">
    <citation type="submission" date="2018-04" db="EMBL/GenBank/DDBJ databases">
        <title>Chitinophaga fuyangensis sp. nov., isolated from soil in a chemical factory.</title>
        <authorList>
            <person name="Chen K."/>
        </authorList>
    </citation>
    <scope>NUCLEOTIDE SEQUENCE [LARGE SCALE GENOMIC DNA]</scope>
    <source>
        <strain evidence="17 18">LY-1</strain>
    </source>
</reference>
<evidence type="ECO:0000313" key="18">
    <source>
        <dbReference type="Proteomes" id="UP000244450"/>
    </source>
</evidence>
<dbReference type="Pfam" id="PF14849">
    <property type="entry name" value="YidC_periplas"/>
    <property type="match status" value="1"/>
</dbReference>
<evidence type="ECO:0000256" key="8">
    <source>
        <dbReference type="ARBA" id="ARBA00022989"/>
    </source>
</evidence>
<dbReference type="Pfam" id="PF02096">
    <property type="entry name" value="60KD_IMP"/>
    <property type="match status" value="1"/>
</dbReference>
<dbReference type="CDD" id="cd20070">
    <property type="entry name" value="5TM_YidC_Alb3"/>
    <property type="match status" value="1"/>
</dbReference>
<feature type="region of interest" description="Disordered" evidence="14">
    <location>
        <begin position="579"/>
        <end position="609"/>
    </location>
</feature>
<dbReference type="Gene3D" id="2.70.98.90">
    <property type="match status" value="1"/>
</dbReference>
<evidence type="ECO:0000259" key="16">
    <source>
        <dbReference type="Pfam" id="PF14849"/>
    </source>
</evidence>
<organism evidence="17 18">
    <name type="scientific">Chitinophaga parva</name>
    <dbReference type="NCBI Taxonomy" id="2169414"/>
    <lineage>
        <taxon>Bacteria</taxon>
        <taxon>Pseudomonadati</taxon>
        <taxon>Bacteroidota</taxon>
        <taxon>Chitinophagia</taxon>
        <taxon>Chitinophagales</taxon>
        <taxon>Chitinophagaceae</taxon>
        <taxon>Chitinophaga</taxon>
    </lineage>
</organism>
<feature type="domain" description="Membrane insertase YidC N-terminal" evidence="16">
    <location>
        <begin position="88"/>
        <end position="348"/>
    </location>
</feature>
<sequence length="609" mass="68377">MDRNSVIGFVLIGVLLVAYMGITSRQEAAAKLEKQRKDSIALANMPKAATPLKDSAHGTSITLDSAALAGQFGSFAAAAAGTEQTTVLENEVVKITFTNKGGDAQTVQLKNFKTYDGGPLMLQDGSTNRIALQLPVAGKTLNTSDLYFTPTLSEANGVKTLIYHLPTSNPGQYLEYIYTLQPNSYLVDYTVRAVGLENLLAPGTNTLTLQWNAQANKQEQDMQNERANNQVHYETEGGKHDYFTLSRTSHEQLDKPLKWVSFKQQFFNVSLIAKDKNNFAGGDFNPQVQESGNIVGISYATLALPYNHTHDFRFPMEIYYGPNHYKTLKSFDIGLENIIPLGSGIFFWVKYVNKWIIIPVFNFLSGSIHNYGVIIILLTVFIRLLISPFTYQSYVSQAKMKVLKPELDELRARFGDDQQAFGVEQMKLFKSAGVSPLGGCLPALLQLPILVAMYSFFPSSIELRQQSFLWAKDLSTYDSILNFSFNIPFYGNHVSLFTLLMTATSLILAFYNRGMADQSNPVMKYMPFVFPIMLLGIFNKLAAALTFYYFLSNTISIILQWVLQNLVIDHAKIHAQIQENKKKPASKSKWAERLEEMQKKQQDMQKGRK</sequence>
<gene>
    <name evidence="13" type="primary">yidC</name>
    <name evidence="17" type="ORF">DCC81_08700</name>
</gene>
<keyword evidence="4 13" id="KW-0813">Transport</keyword>
<dbReference type="PANTHER" id="PTHR12428:SF65">
    <property type="entry name" value="CYTOCHROME C OXIDASE ASSEMBLY PROTEIN COX18, MITOCHONDRIAL"/>
    <property type="match status" value="1"/>
</dbReference>
<keyword evidence="7 13" id="KW-0653">Protein transport</keyword>
<dbReference type="HAMAP" id="MF_01810">
    <property type="entry name" value="YidC_type1"/>
    <property type="match status" value="1"/>
</dbReference>
<name>A0A2T7BPC1_9BACT</name>
<comment type="subcellular location">
    <subcellularLocation>
        <location evidence="1">Cell inner membrane</location>
        <topology evidence="1">Multi-pass membrane protein</topology>
    </subcellularLocation>
    <subcellularLocation>
        <location evidence="13">Cell membrane</location>
        <topology evidence="13">Multi-pass membrane protein</topology>
    </subcellularLocation>
</comment>
<evidence type="ECO:0000256" key="1">
    <source>
        <dbReference type="ARBA" id="ARBA00004429"/>
    </source>
</evidence>
<evidence type="ECO:0000259" key="15">
    <source>
        <dbReference type="Pfam" id="PF02096"/>
    </source>
</evidence>
<keyword evidence="8 13" id="KW-1133">Transmembrane helix</keyword>
<comment type="caution">
    <text evidence="17">The sequence shown here is derived from an EMBL/GenBank/DDBJ whole genome shotgun (WGS) entry which is preliminary data.</text>
</comment>
<evidence type="ECO:0000256" key="7">
    <source>
        <dbReference type="ARBA" id="ARBA00022927"/>
    </source>
</evidence>
<keyword evidence="9 13" id="KW-0472">Membrane</keyword>
<dbReference type="InterPro" id="IPR019998">
    <property type="entry name" value="Membr_insert_YidC"/>
</dbReference>
<feature type="transmembrane region" description="Helical" evidence="13">
    <location>
        <begin position="489"/>
        <end position="511"/>
    </location>
</feature>
<feature type="transmembrane region" description="Helical" evidence="13">
    <location>
        <begin position="532"/>
        <end position="551"/>
    </location>
</feature>
<dbReference type="NCBIfam" id="NF002356">
    <property type="entry name" value="PRK01318.2-3"/>
    <property type="match status" value="1"/>
</dbReference>
<evidence type="ECO:0000256" key="11">
    <source>
        <dbReference type="ARBA" id="ARBA00033245"/>
    </source>
</evidence>